<keyword evidence="9" id="KW-1185">Reference proteome</keyword>
<feature type="binding site" evidence="6">
    <location>
        <position position="138"/>
    </location>
    <ligand>
        <name>molybdate</name>
        <dbReference type="ChEBI" id="CHEBI:36264"/>
    </ligand>
</feature>
<dbReference type="Pfam" id="PF13531">
    <property type="entry name" value="SBP_bac_11"/>
    <property type="match status" value="1"/>
</dbReference>
<feature type="binding site" evidence="6">
    <location>
        <position position="60"/>
    </location>
    <ligand>
        <name>molybdate</name>
        <dbReference type="ChEBI" id="CHEBI:36264"/>
    </ligand>
</feature>
<evidence type="ECO:0000313" key="8">
    <source>
        <dbReference type="EMBL" id="SEA72462.1"/>
    </source>
</evidence>
<feature type="chain" id="PRO_5011598732" evidence="7">
    <location>
        <begin position="23"/>
        <end position="250"/>
    </location>
</feature>
<accession>A0A1H4DJR6</accession>
<evidence type="ECO:0000256" key="4">
    <source>
        <dbReference type="ARBA" id="ARBA00022729"/>
    </source>
</evidence>
<dbReference type="NCBIfam" id="TIGR01256">
    <property type="entry name" value="modA"/>
    <property type="match status" value="1"/>
</dbReference>
<dbReference type="InterPro" id="IPR050682">
    <property type="entry name" value="ModA/WtpA"/>
</dbReference>
<dbReference type="PANTHER" id="PTHR30632:SF0">
    <property type="entry name" value="SULFATE-BINDING PROTEIN"/>
    <property type="match status" value="1"/>
</dbReference>
<reference evidence="8 9" key="1">
    <citation type="submission" date="2016-10" db="EMBL/GenBank/DDBJ databases">
        <authorList>
            <person name="de Groot N.N."/>
        </authorList>
    </citation>
    <scope>NUCLEOTIDE SEQUENCE [LARGE SCALE GENOMIC DNA]</scope>
    <source>
        <strain evidence="8 9">DSM 7343</strain>
    </source>
</reference>
<dbReference type="GO" id="GO:0046872">
    <property type="term" value="F:metal ion binding"/>
    <property type="evidence" value="ECO:0007669"/>
    <property type="project" value="UniProtKB-KW"/>
</dbReference>
<evidence type="ECO:0000256" key="6">
    <source>
        <dbReference type="PIRSR" id="PIRSR004846-1"/>
    </source>
</evidence>
<dbReference type="SUPFAM" id="SSF53850">
    <property type="entry name" value="Periplasmic binding protein-like II"/>
    <property type="match status" value="1"/>
</dbReference>
<proteinExistence type="inferred from homology"/>
<dbReference type="GO" id="GO:0030973">
    <property type="term" value="F:molybdate ion binding"/>
    <property type="evidence" value="ECO:0007669"/>
    <property type="project" value="UniProtKB-ARBA"/>
</dbReference>
<keyword evidence="4 7" id="KW-0732">Signal</keyword>
<evidence type="ECO:0000256" key="1">
    <source>
        <dbReference type="ARBA" id="ARBA00009175"/>
    </source>
</evidence>
<dbReference type="Gene3D" id="3.40.190.10">
    <property type="entry name" value="Periplasmic binding protein-like II"/>
    <property type="match status" value="2"/>
</dbReference>
<organism evidence="8 9">
    <name type="scientific">Desulfuromusa kysingii</name>
    <dbReference type="NCBI Taxonomy" id="37625"/>
    <lineage>
        <taxon>Bacteria</taxon>
        <taxon>Pseudomonadati</taxon>
        <taxon>Thermodesulfobacteriota</taxon>
        <taxon>Desulfuromonadia</taxon>
        <taxon>Desulfuromonadales</taxon>
        <taxon>Geopsychrobacteraceae</taxon>
        <taxon>Desulfuromusa</taxon>
    </lineage>
</organism>
<dbReference type="FunFam" id="3.40.190.10:FF:000035">
    <property type="entry name" value="Molybdate ABC transporter substrate-binding protein"/>
    <property type="match status" value="1"/>
</dbReference>
<dbReference type="Proteomes" id="UP000199409">
    <property type="component" value="Unassembled WGS sequence"/>
</dbReference>
<dbReference type="STRING" id="37625.SAMN05660420_02974"/>
<dbReference type="InterPro" id="IPR005950">
    <property type="entry name" value="ModA"/>
</dbReference>
<name>A0A1H4DJR6_9BACT</name>
<keyword evidence="3 6" id="KW-0479">Metal-binding</keyword>
<dbReference type="PANTHER" id="PTHR30632">
    <property type="entry name" value="MOLYBDATE-BINDING PERIPLASMIC PROTEIN"/>
    <property type="match status" value="1"/>
</dbReference>
<comment type="subunit">
    <text evidence="5">The complex is composed of two ATP-binding proteins (ModC), two transmembrane proteins (ModB) and a solute-binding protein (ModA).</text>
</comment>
<gene>
    <name evidence="8" type="ORF">SAMN05660420_02974</name>
</gene>
<evidence type="ECO:0000256" key="2">
    <source>
        <dbReference type="ARBA" id="ARBA00022505"/>
    </source>
</evidence>
<keyword evidence="2 6" id="KW-0500">Molybdenum</keyword>
<feature type="binding site" evidence="6">
    <location>
        <position position="32"/>
    </location>
    <ligand>
        <name>molybdate</name>
        <dbReference type="ChEBI" id="CHEBI:36264"/>
    </ligand>
</feature>
<evidence type="ECO:0000256" key="7">
    <source>
        <dbReference type="SAM" id="SignalP"/>
    </source>
</evidence>
<comment type="similarity">
    <text evidence="1">Belongs to the bacterial solute-binding protein ModA family.</text>
</comment>
<evidence type="ECO:0000313" key="9">
    <source>
        <dbReference type="Proteomes" id="UP000199409"/>
    </source>
</evidence>
<sequence>MKHMQAYCLLLLLLLFATPALAGEVRISAAASLTDAIKEVSALYKQSHPQVELLVNFAASGALAKQIVAGAPADIYISANPKWMKYLQEQGVVAEETTKTLVYNSLVLAGSPNAKATALKDVLQMRSIAIGSPKSVPAGKYAEQALTAANLYQQLQQEKKLILAKDVRQALLYADRGEVAGAFVYRTDAMLAKQAKILFEVPQDLYPQVTYPATLLKGAEGKTDVEGFYAFLFSPEGQQIFVKYGFLLAN</sequence>
<feature type="binding site" evidence="6">
    <location>
        <position position="185"/>
    </location>
    <ligand>
        <name>molybdate</name>
        <dbReference type="ChEBI" id="CHEBI:36264"/>
    </ligand>
</feature>
<dbReference type="GO" id="GO:0015689">
    <property type="term" value="P:molybdate ion transport"/>
    <property type="evidence" value="ECO:0007669"/>
    <property type="project" value="InterPro"/>
</dbReference>
<dbReference type="GO" id="GO:1901359">
    <property type="term" value="F:tungstate binding"/>
    <property type="evidence" value="ECO:0007669"/>
    <property type="project" value="UniProtKB-ARBA"/>
</dbReference>
<protein>
    <submittedName>
        <fullName evidence="8">Molybdate transport system substrate-binding protein</fullName>
    </submittedName>
</protein>
<feature type="signal peptide" evidence="7">
    <location>
        <begin position="1"/>
        <end position="22"/>
    </location>
</feature>
<dbReference type="AlphaFoldDB" id="A0A1H4DJR6"/>
<feature type="binding site" evidence="6">
    <location>
        <position position="167"/>
    </location>
    <ligand>
        <name>molybdate</name>
        <dbReference type="ChEBI" id="CHEBI:36264"/>
    </ligand>
</feature>
<evidence type="ECO:0000256" key="3">
    <source>
        <dbReference type="ARBA" id="ARBA00022723"/>
    </source>
</evidence>
<dbReference type="PIRSF" id="PIRSF004846">
    <property type="entry name" value="ModA"/>
    <property type="match status" value="1"/>
</dbReference>
<dbReference type="EMBL" id="FNQN01000010">
    <property type="protein sequence ID" value="SEA72462.1"/>
    <property type="molecule type" value="Genomic_DNA"/>
</dbReference>
<evidence type="ECO:0000256" key="5">
    <source>
        <dbReference type="ARBA" id="ARBA00062515"/>
    </source>
</evidence>